<feature type="disulfide bond" evidence="7">
    <location>
        <begin position="559"/>
        <end position="623"/>
    </location>
</feature>
<feature type="disulfide bond" evidence="7">
    <location>
        <begin position="774"/>
        <end position="838"/>
    </location>
</feature>
<dbReference type="GO" id="GO:0005509">
    <property type="term" value="F:calcium ion binding"/>
    <property type="evidence" value="ECO:0007669"/>
    <property type="project" value="InterPro"/>
</dbReference>
<feature type="disulfide bond" evidence="7">
    <location>
        <begin position="1238"/>
        <end position="1302"/>
    </location>
</feature>
<feature type="disulfide bond" evidence="7">
    <location>
        <begin position="432"/>
        <end position="496"/>
    </location>
</feature>
<feature type="domain" description="SRCR" evidence="9">
    <location>
        <begin position="639"/>
        <end position="739"/>
    </location>
</feature>
<evidence type="ECO:0000313" key="11">
    <source>
        <dbReference type="Proteomes" id="UP001178508"/>
    </source>
</evidence>
<dbReference type="PROSITE" id="PS50287">
    <property type="entry name" value="SRCR_2"/>
    <property type="match status" value="12"/>
</dbReference>
<feature type="disulfide bond" evidence="7">
    <location>
        <begin position="476"/>
        <end position="486"/>
    </location>
</feature>
<feature type="disulfide bond" evidence="7">
    <location>
        <begin position="371"/>
        <end position="381"/>
    </location>
</feature>
<dbReference type="Proteomes" id="UP001178508">
    <property type="component" value="Chromosome 9"/>
</dbReference>
<accession>A0AAV1FQU1</accession>
<feature type="domain" description="SRCR" evidence="9">
    <location>
        <begin position="302"/>
        <end position="402"/>
    </location>
</feature>
<dbReference type="PRINTS" id="PR00258">
    <property type="entry name" value="SPERACTRCPTR"/>
</dbReference>
<feature type="disulfide bond" evidence="7">
    <location>
        <begin position="445"/>
        <end position="506"/>
    </location>
</feature>
<feature type="disulfide bond" evidence="7">
    <location>
        <begin position="1050"/>
        <end position="1060"/>
    </location>
</feature>
<evidence type="ECO:0000256" key="7">
    <source>
        <dbReference type="PROSITE-ProRule" id="PRU00196"/>
    </source>
</evidence>
<feature type="domain" description="SRCR" evidence="9">
    <location>
        <begin position="981"/>
        <end position="1081"/>
    </location>
</feature>
<keyword evidence="3" id="KW-0732">Signal</keyword>
<feature type="disulfide bond" evidence="7">
    <location>
        <begin position="677"/>
        <end position="738"/>
    </location>
</feature>
<feature type="disulfide bond" evidence="7">
    <location>
        <begin position="818"/>
        <end position="828"/>
    </location>
</feature>
<feature type="disulfide bond" evidence="7">
    <location>
        <begin position="1497"/>
        <end position="1507"/>
    </location>
</feature>
<protein>
    <submittedName>
        <fullName evidence="10">Deleted in malignant brain tumors 1 protein-like</fullName>
    </submittedName>
</protein>
<evidence type="ECO:0000256" key="4">
    <source>
        <dbReference type="ARBA" id="ARBA00022737"/>
    </source>
</evidence>
<feature type="disulfide bond" evidence="7">
    <location>
        <begin position="1571"/>
        <end position="1632"/>
    </location>
</feature>
<dbReference type="Gene3D" id="2.10.25.10">
    <property type="entry name" value="Laminin"/>
    <property type="match status" value="2"/>
</dbReference>
<feature type="disulfide bond" evidence="7">
    <location>
        <begin position="327"/>
        <end position="391"/>
    </location>
</feature>
<proteinExistence type="predicted"/>
<keyword evidence="4" id="KW-0677">Repeat</keyword>
<comment type="subcellular location">
    <subcellularLocation>
        <location evidence="1">Secreted</location>
    </subcellularLocation>
</comment>
<feature type="disulfide bond" evidence="7">
    <location>
        <begin position="1006"/>
        <end position="1070"/>
    </location>
</feature>
<evidence type="ECO:0000256" key="2">
    <source>
        <dbReference type="ARBA" id="ARBA00022525"/>
    </source>
</evidence>
<sequence>MIGTLVTSCDSCHDQAACLESGERGDTFSSQVLSCVCKDGFVGNGLTCYDVNLCNDSSCCEDGYQWSSDRGCEDTDECSLKDSPCKPFQVCKNTPGSFECLESFSRTRSGLSSQSVRVGCGNTICPLGMDCIRMNGTLRCADPCQHYTALNDEWRSTNNTSNVIQCDRNINWEGWYRLFLGQTSAQIPEWCVPPNRCGTHAPLWITAPHPTQPGRIEHRTVCNSWSGSCCRFDSHNISVKLCYGSYYVYKLARPSVCYLAYCAEVNRTAPVVPSPTPEPSTLTTTVTSTTTAGNSSATEGEIRLVNGNSSCSGRVEIFYRGEWGTVCDDFWGLQEAQVVCRQLGCGRALSAPHSAAFGQGNGTIWMDDVSCSGHESQLSECRHRGFGNHDCGHNEDAGVVCEAAAPVRLVDAGSRCSGRVEVYHDGRWGTVCDDDWDMLDAQVVCRQLDCGRALSAPQSATFGEGNGPIWLDDVGCLGNETSITDCRHPGFDVHNCDHGEDASVTCEGEPDFTRIVTATPYPIVSTSPNYVVDIRLVNGNSSCSGRVEIFYRGEWGTVCDDDWGLQDAQVVCRQLGCGRALSAPHFAAFGQGNGTIWMDDVSCSGHESQLSECRHIGFGNHNCDHDEDAGVVCEATAPVRLVDSGSRCSGRVEVYHDGVWGTVCDDRWGLQDAQVVCRQLDCGRALSAPHAAAFGQGNGTVLLGHVDCLGNETSITDCRHPGFGVHICSHAEDASVTCEGYSSATEGESRLVNGNSSCSGRVEIFYRGEWGTVCDDFWDLQEAQVVCRQLGCGRVLSAPHSAAFGQGSGTIWLDDLSCSGHESELSECRHIGFGNHNCDHHEDAGVVCEAAAPVRLVDAGSRCSGRVEVYHDGRWGTVCDDDWDMLDAQVVCRQLDCGRALSAPQSATFGEGNGPIWLDDVGCLGNETSITDCRHPGFDVHNCVHGEDASVTCEGEPDFTRIVTATPDPIVSTSPNYVVDIRLVNGNSSCSGRVEIFYRGEWGTVCDDAWGLQEAQVVCRQLGCGRALSAPHSAAFGQGNGTIWMDDVSCSGHESELSECRHIGFGNHNCGHNEDAGVVCEAAAPVRLVDAGSRCSGRVEVYHDGRWGTVCDDDWDMLDAQVVCRQLDCGRALSAPQSATFGEGNGPIWLDDVGCLGNETSITDCRHPGFEVHNCVHGEDASVTCEGEPDFTRIVTATPYPIVTTSPNYVVDIRLVNGNSSCSGRVEIFYRGEWGTVCDDDWGLQDAQVVCRQLGCGRALSAPQSAAFGQGSGTIWMDDVSCSGHESQLSECRHIGFGNHDCGHSEDAGVVCEAAAPVRLVDAGSRCSGRVEVYHDGRWGTVCDDRWGLQDAQVVCRQLDCGRAVLAQGTAFFGRGNGPIWLGNVGCLGNETSITDCRHPGFGVHDCAHAEDASVTCERNSLAAEGEIRLVNGNSSCSGRVEIFHGAVWGTVCDDSWGLQDAQVVCRQLGCGRALSAPQFAAFGEGSGPIWMDEVSCSGRESQLRECRHRGFGNHDCRHSEDAGVVCEASAPLRLVNGNSSCSGRVEIFYRGEWGTVCDDAWGLQDAQVVCRQLGCGRALSAPQSAAFGQGSGTIWLDNVGCFGNERSITDCRHSGFGVHNCHHSEDAGVICETPAPDNYQLICSPDKLQLGVDIADLTSSGLDPWSGNLVFFNCSWIRARNNVVWYEVEAREGVCGNTLMTNSTCHLLQQLIYLSSYWRVL</sequence>
<feature type="disulfide bond" evidence="7">
    <location>
        <begin position="1602"/>
        <end position="1612"/>
    </location>
</feature>
<feature type="disulfide bond" evidence="7">
    <location>
        <begin position="787"/>
        <end position="848"/>
    </location>
</feature>
<evidence type="ECO:0000256" key="3">
    <source>
        <dbReference type="ARBA" id="ARBA00022729"/>
    </source>
</evidence>
<feature type="domain" description="SRCR" evidence="9">
    <location>
        <begin position="1318"/>
        <end position="1418"/>
    </location>
</feature>
<feature type="disulfide bond" evidence="7">
    <location>
        <begin position="1019"/>
        <end position="1080"/>
    </location>
</feature>
<feature type="disulfide bond" evidence="7">
    <location>
        <begin position="1111"/>
        <end position="1175"/>
    </location>
</feature>
<feature type="disulfide bond" evidence="7">
    <location>
        <begin position="708"/>
        <end position="718"/>
    </location>
</feature>
<dbReference type="EMBL" id="OY660872">
    <property type="protein sequence ID" value="CAJ1063817.1"/>
    <property type="molecule type" value="Genomic_DNA"/>
</dbReference>
<keyword evidence="5 7" id="KW-1015">Disulfide bond</keyword>
<feature type="disulfide bond" evidence="7">
    <location>
        <begin position="1124"/>
        <end position="1185"/>
    </location>
</feature>
<feature type="disulfide bond" evidence="7">
    <location>
        <begin position="1453"/>
        <end position="1517"/>
    </location>
</feature>
<dbReference type="FunFam" id="3.10.250.10:FF:000006">
    <property type="entry name" value="neurotrypsin isoform X2"/>
    <property type="match status" value="5"/>
</dbReference>
<dbReference type="PANTHER" id="PTHR19331:SF22">
    <property type="entry name" value="DELETED IN MALIGNANT BRAIN TUMORS 1 PROTEIN"/>
    <property type="match status" value="1"/>
</dbReference>
<feature type="domain" description="SRCR" evidence="9">
    <location>
        <begin position="854"/>
        <end position="954"/>
    </location>
</feature>
<feature type="disulfide bond" evidence="7">
    <location>
        <begin position="1558"/>
        <end position="1622"/>
    </location>
</feature>
<dbReference type="Gene3D" id="3.10.250.10">
    <property type="entry name" value="SRCR-like domain"/>
    <property type="match status" value="12"/>
</dbReference>
<dbReference type="PANTHER" id="PTHR19331">
    <property type="entry name" value="SCAVENGER RECEPTOR DOMAIN-CONTAINING"/>
    <property type="match status" value="1"/>
</dbReference>
<dbReference type="GO" id="GO:0032502">
    <property type="term" value="P:developmental process"/>
    <property type="evidence" value="ECO:0007669"/>
    <property type="project" value="UniProtKB-ARBA"/>
</dbReference>
<feature type="domain" description="SRCR" evidence="9">
    <location>
        <begin position="1533"/>
        <end position="1633"/>
    </location>
</feature>
<feature type="domain" description="SRCR" evidence="9">
    <location>
        <begin position="407"/>
        <end position="507"/>
    </location>
</feature>
<feature type="disulfide bond" evidence="7">
    <location>
        <begin position="1343"/>
        <end position="1407"/>
    </location>
</feature>
<feature type="domain" description="SRCR" evidence="9">
    <location>
        <begin position="1086"/>
        <end position="1186"/>
    </location>
</feature>
<feature type="disulfide bond" evidence="7">
    <location>
        <begin position="572"/>
        <end position="633"/>
    </location>
</feature>
<reference evidence="10" key="1">
    <citation type="submission" date="2023-08" db="EMBL/GenBank/DDBJ databases">
        <authorList>
            <person name="Alioto T."/>
            <person name="Alioto T."/>
            <person name="Gomez Garrido J."/>
        </authorList>
    </citation>
    <scope>NUCLEOTIDE SEQUENCE</scope>
</reference>
<keyword evidence="6" id="KW-0325">Glycoprotein</keyword>
<evidence type="ECO:0000259" key="9">
    <source>
        <dbReference type="PROSITE" id="PS50287"/>
    </source>
</evidence>
<feature type="disulfide bond" evidence="7">
    <location>
        <begin position="1356"/>
        <end position="1417"/>
    </location>
</feature>
<evidence type="ECO:0000313" key="10">
    <source>
        <dbReference type="EMBL" id="CAJ1063817.1"/>
    </source>
</evidence>
<dbReference type="FunFam" id="3.10.250.10:FF:000003">
    <property type="entry name" value="Deleted in malignant brain tumors 1"/>
    <property type="match status" value="7"/>
</dbReference>
<name>A0AAV1FQU1_XYRNO</name>
<feature type="disulfide bond" evidence="7">
    <location>
        <begin position="879"/>
        <end position="943"/>
    </location>
</feature>
<feature type="domain" description="SRCR" evidence="9">
    <location>
        <begin position="1428"/>
        <end position="1528"/>
    </location>
</feature>
<dbReference type="InterPro" id="IPR001190">
    <property type="entry name" value="SRCR"/>
</dbReference>
<dbReference type="GO" id="GO:0016020">
    <property type="term" value="C:membrane"/>
    <property type="evidence" value="ECO:0007669"/>
    <property type="project" value="InterPro"/>
</dbReference>
<feature type="domain" description="SRCR" evidence="9">
    <location>
        <begin position="749"/>
        <end position="849"/>
    </location>
</feature>
<feature type="disulfide bond" evidence="7">
    <location>
        <begin position="1466"/>
        <end position="1527"/>
    </location>
</feature>
<feature type="disulfide bond" evidence="7">
    <location>
        <begin position="664"/>
        <end position="728"/>
    </location>
</feature>
<evidence type="ECO:0000256" key="6">
    <source>
        <dbReference type="ARBA" id="ARBA00023180"/>
    </source>
</evidence>
<dbReference type="InterPro" id="IPR036772">
    <property type="entry name" value="SRCR-like_dom_sf"/>
</dbReference>
<evidence type="ECO:0000256" key="5">
    <source>
        <dbReference type="ARBA" id="ARBA00023157"/>
    </source>
</evidence>
<feature type="disulfide bond" evidence="7">
    <location>
        <begin position="603"/>
        <end position="613"/>
    </location>
</feature>
<keyword evidence="2" id="KW-0964">Secreted</keyword>
<feature type="domain" description="SRCR" evidence="9">
    <location>
        <begin position="1213"/>
        <end position="1313"/>
    </location>
</feature>
<organism evidence="10 11">
    <name type="scientific">Xyrichtys novacula</name>
    <name type="common">Pearly razorfish</name>
    <name type="synonym">Hemipteronotus novacula</name>
    <dbReference type="NCBI Taxonomy" id="13765"/>
    <lineage>
        <taxon>Eukaryota</taxon>
        <taxon>Metazoa</taxon>
        <taxon>Chordata</taxon>
        <taxon>Craniata</taxon>
        <taxon>Vertebrata</taxon>
        <taxon>Euteleostomi</taxon>
        <taxon>Actinopterygii</taxon>
        <taxon>Neopterygii</taxon>
        <taxon>Teleostei</taxon>
        <taxon>Neoteleostei</taxon>
        <taxon>Acanthomorphata</taxon>
        <taxon>Eupercaria</taxon>
        <taxon>Labriformes</taxon>
        <taxon>Labridae</taxon>
        <taxon>Xyrichtys</taxon>
    </lineage>
</organism>
<dbReference type="SUPFAM" id="SSF56487">
    <property type="entry name" value="SRCR-like"/>
    <property type="match status" value="12"/>
</dbReference>
<dbReference type="InterPro" id="IPR057774">
    <property type="entry name" value="D8C_UMOD/GP2/OIT3-like"/>
</dbReference>
<feature type="disulfide bond" evidence="7">
    <location>
        <begin position="1251"/>
        <end position="1312"/>
    </location>
</feature>
<dbReference type="SMART" id="SM00202">
    <property type="entry name" value="SR"/>
    <property type="match status" value="12"/>
</dbReference>
<dbReference type="PROSITE" id="PS00420">
    <property type="entry name" value="SRCR_1"/>
    <property type="match status" value="7"/>
</dbReference>
<feature type="disulfide bond" evidence="7">
    <location>
        <begin position="1282"/>
        <end position="1292"/>
    </location>
</feature>
<evidence type="ECO:0000256" key="1">
    <source>
        <dbReference type="ARBA" id="ARBA00004613"/>
    </source>
</evidence>
<keyword evidence="11" id="KW-1185">Reference proteome</keyword>
<feature type="region of interest" description="Disordered" evidence="8">
    <location>
        <begin position="273"/>
        <end position="296"/>
    </location>
</feature>
<feature type="disulfide bond" evidence="7">
    <location>
        <begin position="892"/>
        <end position="953"/>
    </location>
</feature>
<feature type="disulfide bond" evidence="7">
    <location>
        <begin position="923"/>
        <end position="933"/>
    </location>
</feature>
<evidence type="ECO:0000256" key="8">
    <source>
        <dbReference type="SAM" id="MobiDB-lite"/>
    </source>
</evidence>
<dbReference type="Pfam" id="PF00530">
    <property type="entry name" value="SRCR"/>
    <property type="match status" value="12"/>
</dbReference>
<feature type="domain" description="SRCR" evidence="9">
    <location>
        <begin position="534"/>
        <end position="634"/>
    </location>
</feature>
<dbReference type="Pfam" id="PF23283">
    <property type="entry name" value="D8C_UMOD"/>
    <property type="match status" value="1"/>
</dbReference>
<feature type="disulfide bond" evidence="7">
    <location>
        <begin position="340"/>
        <end position="401"/>
    </location>
</feature>
<dbReference type="PROSITE" id="PS01187">
    <property type="entry name" value="EGF_CA"/>
    <property type="match status" value="1"/>
</dbReference>
<feature type="compositionally biased region" description="Low complexity" evidence="8">
    <location>
        <begin position="279"/>
        <end position="296"/>
    </location>
</feature>
<gene>
    <name evidence="10" type="ORF">XNOV1_A026972</name>
</gene>
<feature type="disulfide bond" evidence="7">
    <location>
        <begin position="1155"/>
        <end position="1165"/>
    </location>
</feature>
<feature type="disulfide bond" evidence="7">
    <location>
        <begin position="1387"/>
        <end position="1397"/>
    </location>
</feature>
<dbReference type="InterPro" id="IPR018097">
    <property type="entry name" value="EGF_Ca-bd_CS"/>
</dbReference>